<sequence>MSKGTVTLLVIVFVVCISCGAGYAAYRIVREKLRRLSRMAFGTDSITEGLEQQAKELAVTPKSVSAMTRIFLPQIQRDFPDFHIEQFKDKVENALMLALQAISAADAGIFERQIKDGVSEEFLAQIKNRIRENETEAVTEHYEQIQIHQTEIANYEKKQGTCVITFQSAVGYLHYCEKAGKVLSGSKDLTEQTRYNLQLMYIQNEKLAGMDNAVGTTCPNCGAPITNLGAAYCEYCGSAVTLLNLKVWTLHSFDETDYHHS</sequence>
<name>A0A173T2M0_9FIRM</name>
<feature type="domain" description="Tim44-like" evidence="2">
    <location>
        <begin position="73"/>
        <end position="195"/>
    </location>
</feature>
<accession>A0A173T2M0</accession>
<evidence type="ECO:0000256" key="1">
    <source>
        <dbReference type="SAM" id="Phobius"/>
    </source>
</evidence>
<dbReference type="PaxDb" id="166486-ERS852572_01286"/>
<dbReference type="OrthoDB" id="2066271at2"/>
<protein>
    <submittedName>
        <fullName evidence="3">Tim44-like domain</fullName>
    </submittedName>
</protein>
<proteinExistence type="predicted"/>
<feature type="transmembrane region" description="Helical" evidence="1">
    <location>
        <begin position="6"/>
        <end position="29"/>
    </location>
</feature>
<evidence type="ECO:0000313" key="4">
    <source>
        <dbReference type="Proteomes" id="UP000095350"/>
    </source>
</evidence>
<dbReference type="STRING" id="166486.ERS852572_01286"/>
<keyword evidence="1" id="KW-1133">Transmembrane helix</keyword>
<dbReference type="RefSeq" id="WP_055193818.1">
    <property type="nucleotide sequence ID" value="NZ_CABIYH010000008.1"/>
</dbReference>
<dbReference type="EMBL" id="CYXZ01000008">
    <property type="protein sequence ID" value="CUM96135.1"/>
    <property type="molecule type" value="Genomic_DNA"/>
</dbReference>
<dbReference type="Pfam" id="PF04280">
    <property type="entry name" value="Tim44"/>
    <property type="match status" value="1"/>
</dbReference>
<organism evidence="3 4">
    <name type="scientific">Roseburia intestinalis</name>
    <dbReference type="NCBI Taxonomy" id="166486"/>
    <lineage>
        <taxon>Bacteria</taxon>
        <taxon>Bacillati</taxon>
        <taxon>Bacillota</taxon>
        <taxon>Clostridia</taxon>
        <taxon>Lachnospirales</taxon>
        <taxon>Lachnospiraceae</taxon>
        <taxon>Roseburia</taxon>
    </lineage>
</organism>
<evidence type="ECO:0000313" key="3">
    <source>
        <dbReference type="EMBL" id="CUM96135.1"/>
    </source>
</evidence>
<dbReference type="InterPro" id="IPR007379">
    <property type="entry name" value="Tim44-like_dom"/>
</dbReference>
<gene>
    <name evidence="3" type="ORF">ERS852572_01286</name>
</gene>
<evidence type="ECO:0000259" key="2">
    <source>
        <dbReference type="Pfam" id="PF04280"/>
    </source>
</evidence>
<keyword evidence="1" id="KW-0812">Transmembrane</keyword>
<keyword evidence="1" id="KW-0472">Membrane</keyword>
<dbReference type="SUPFAM" id="SSF54427">
    <property type="entry name" value="NTF2-like"/>
    <property type="match status" value="1"/>
</dbReference>
<dbReference type="AlphaFoldDB" id="A0A173T2M0"/>
<dbReference type="Proteomes" id="UP000095350">
    <property type="component" value="Unassembled WGS sequence"/>
</dbReference>
<reference evidence="3 4" key="1">
    <citation type="submission" date="2015-09" db="EMBL/GenBank/DDBJ databases">
        <authorList>
            <consortium name="Pathogen Informatics"/>
        </authorList>
    </citation>
    <scope>NUCLEOTIDE SEQUENCE [LARGE SCALE GENOMIC DNA]</scope>
    <source>
        <strain evidence="3 4">2789STDY5834960</strain>
    </source>
</reference>
<dbReference type="Gene3D" id="3.10.450.240">
    <property type="match status" value="1"/>
</dbReference>
<dbReference type="InterPro" id="IPR032710">
    <property type="entry name" value="NTF2-like_dom_sf"/>
</dbReference>